<dbReference type="PANTHER" id="PTHR43798">
    <property type="entry name" value="MONOACYLGLYCEROL LIPASE"/>
    <property type="match status" value="1"/>
</dbReference>
<sequence>MAGPSKQPIEGATIAYEAIGPKDAEPILFLHGWTSDRSTFRYQIMELSKTHRCIVLDLPGHGDSEAVPNADYSVDFYRDRLRAFISTLKIEKAALIGHSLGGLLALELLADNESRHPCAILIDPAPMIKTPALLKSLTRTRKMMQDMGREAAQAILSNKVFFRKTDPENLSQEVQDIARRTDDEAALKTWDGIIAYDATKALERVQRPLAFINADRPQNREEDIRAHAPYCFWGRTIGTGHFNHRVMPRQVNAMIIDFLDLAKRL</sequence>
<dbReference type="RefSeq" id="WP_149999673.1">
    <property type="nucleotide sequence ID" value="NZ_BKCL01000002.1"/>
</dbReference>
<dbReference type="AlphaFoldDB" id="A0A5A7MQ66"/>
<dbReference type="SUPFAM" id="SSF53474">
    <property type="entry name" value="alpha/beta-Hydrolases"/>
    <property type="match status" value="1"/>
</dbReference>
<accession>A0A5A7MQ66</accession>
<dbReference type="InterPro" id="IPR050266">
    <property type="entry name" value="AB_hydrolase_sf"/>
</dbReference>
<feature type="domain" description="AB hydrolase-1" evidence="1">
    <location>
        <begin position="26"/>
        <end position="132"/>
    </location>
</feature>
<comment type="caution">
    <text evidence="2">The sequence shown here is derived from an EMBL/GenBank/DDBJ whole genome shotgun (WGS) entry which is preliminary data.</text>
</comment>
<dbReference type="Gene3D" id="3.40.50.1820">
    <property type="entry name" value="alpha/beta hydrolase"/>
    <property type="match status" value="1"/>
</dbReference>
<protein>
    <recommendedName>
        <fullName evidence="1">AB hydrolase-1 domain-containing protein</fullName>
    </recommendedName>
</protein>
<dbReference type="EMBL" id="BKCL01000002">
    <property type="protein sequence ID" value="GEQ97105.1"/>
    <property type="molecule type" value="Genomic_DNA"/>
</dbReference>
<dbReference type="Proteomes" id="UP000322084">
    <property type="component" value="Unassembled WGS sequence"/>
</dbReference>
<evidence type="ECO:0000313" key="2">
    <source>
        <dbReference type="EMBL" id="GEQ97105.1"/>
    </source>
</evidence>
<dbReference type="InterPro" id="IPR000073">
    <property type="entry name" value="AB_hydrolase_1"/>
</dbReference>
<dbReference type="Pfam" id="PF00561">
    <property type="entry name" value="Abhydrolase_1"/>
    <property type="match status" value="1"/>
</dbReference>
<gene>
    <name evidence="2" type="ORF">JCM17844_07420</name>
</gene>
<reference evidence="2 3" key="1">
    <citation type="submission" date="2019-09" db="EMBL/GenBank/DDBJ databases">
        <title>NBRP : Genome information of microbial organism related human and environment.</title>
        <authorList>
            <person name="Hattori M."/>
            <person name="Oshima K."/>
            <person name="Inaba H."/>
            <person name="Suda W."/>
            <person name="Sakamoto M."/>
            <person name="Iino T."/>
            <person name="Kitahara M."/>
            <person name="Oshida Y."/>
            <person name="Iida T."/>
            <person name="Kudo T."/>
            <person name="Itoh T."/>
            <person name="Ohkuma M."/>
        </authorList>
    </citation>
    <scope>NUCLEOTIDE SEQUENCE [LARGE SCALE GENOMIC DNA]</scope>
    <source>
        <strain evidence="2 3">Hi-2</strain>
    </source>
</reference>
<organism evidence="2 3">
    <name type="scientific">Iodidimonas gelatinilytica</name>
    <dbReference type="NCBI Taxonomy" id="1236966"/>
    <lineage>
        <taxon>Bacteria</taxon>
        <taxon>Pseudomonadati</taxon>
        <taxon>Pseudomonadota</taxon>
        <taxon>Alphaproteobacteria</taxon>
        <taxon>Iodidimonadales</taxon>
        <taxon>Iodidimonadaceae</taxon>
        <taxon>Iodidimonas</taxon>
    </lineage>
</organism>
<dbReference type="PRINTS" id="PR00111">
    <property type="entry name" value="ABHYDROLASE"/>
</dbReference>
<proteinExistence type="predicted"/>
<evidence type="ECO:0000313" key="3">
    <source>
        <dbReference type="Proteomes" id="UP000322084"/>
    </source>
</evidence>
<evidence type="ECO:0000259" key="1">
    <source>
        <dbReference type="Pfam" id="PF00561"/>
    </source>
</evidence>
<dbReference type="InterPro" id="IPR029058">
    <property type="entry name" value="AB_hydrolase_fold"/>
</dbReference>
<name>A0A5A7MQ66_9PROT</name>